<evidence type="ECO:0000313" key="3">
    <source>
        <dbReference type="EMBL" id="EGG00706.1"/>
    </source>
</evidence>
<dbReference type="InParanoid" id="F4S3P2"/>
<evidence type="ECO:0000256" key="2">
    <source>
        <dbReference type="SAM" id="SignalP"/>
    </source>
</evidence>
<gene>
    <name evidence="3" type="ORF">MELLADRAFT_124075</name>
</gene>
<dbReference type="KEGG" id="mlr:MELLADRAFT_124075"/>
<feature type="compositionally biased region" description="Acidic residues" evidence="1">
    <location>
        <begin position="193"/>
        <end position="205"/>
    </location>
</feature>
<proteinExistence type="predicted"/>
<feature type="region of interest" description="Disordered" evidence="1">
    <location>
        <begin position="185"/>
        <end position="205"/>
    </location>
</feature>
<accession>F4S3P2</accession>
<evidence type="ECO:0000313" key="4">
    <source>
        <dbReference type="Proteomes" id="UP000001072"/>
    </source>
</evidence>
<reference evidence="4" key="1">
    <citation type="journal article" date="2011" name="Proc. Natl. Acad. Sci. U.S.A.">
        <title>Obligate biotrophy features unraveled by the genomic analysis of rust fungi.</title>
        <authorList>
            <person name="Duplessis S."/>
            <person name="Cuomo C.A."/>
            <person name="Lin Y.-C."/>
            <person name="Aerts A."/>
            <person name="Tisserant E."/>
            <person name="Veneault-Fourrey C."/>
            <person name="Joly D.L."/>
            <person name="Hacquard S."/>
            <person name="Amselem J."/>
            <person name="Cantarel B.L."/>
            <person name="Chiu R."/>
            <person name="Coutinho P.M."/>
            <person name="Feau N."/>
            <person name="Field M."/>
            <person name="Frey P."/>
            <person name="Gelhaye E."/>
            <person name="Goldberg J."/>
            <person name="Grabherr M.G."/>
            <person name="Kodira C.D."/>
            <person name="Kohler A."/>
            <person name="Kuees U."/>
            <person name="Lindquist E.A."/>
            <person name="Lucas S.M."/>
            <person name="Mago R."/>
            <person name="Mauceli E."/>
            <person name="Morin E."/>
            <person name="Murat C."/>
            <person name="Pangilinan J.L."/>
            <person name="Park R."/>
            <person name="Pearson M."/>
            <person name="Quesneville H."/>
            <person name="Rouhier N."/>
            <person name="Sakthikumar S."/>
            <person name="Salamov A.A."/>
            <person name="Schmutz J."/>
            <person name="Selles B."/>
            <person name="Shapiro H."/>
            <person name="Tanguay P."/>
            <person name="Tuskan G.A."/>
            <person name="Henrissat B."/>
            <person name="Van de Peer Y."/>
            <person name="Rouze P."/>
            <person name="Ellis J.G."/>
            <person name="Dodds P.N."/>
            <person name="Schein J.E."/>
            <person name="Zhong S."/>
            <person name="Hamelin R.C."/>
            <person name="Grigoriev I.V."/>
            <person name="Szabo L.J."/>
            <person name="Martin F."/>
        </authorList>
    </citation>
    <scope>NUCLEOTIDE SEQUENCE [LARGE SCALE GENOMIC DNA]</scope>
    <source>
        <strain evidence="4">98AG31 / pathotype 3-4-7</strain>
    </source>
</reference>
<protein>
    <submittedName>
        <fullName evidence="3">Secreted protein</fullName>
    </submittedName>
</protein>
<feature type="signal peptide" evidence="2">
    <location>
        <begin position="1"/>
        <end position="23"/>
    </location>
</feature>
<dbReference type="EMBL" id="GL883144">
    <property type="protein sequence ID" value="EGG00706.1"/>
    <property type="molecule type" value="Genomic_DNA"/>
</dbReference>
<dbReference type="AlphaFoldDB" id="F4S3P2"/>
<keyword evidence="4" id="KW-1185">Reference proteome</keyword>
<dbReference type="GeneID" id="18926603"/>
<evidence type="ECO:0000256" key="1">
    <source>
        <dbReference type="SAM" id="MobiDB-lite"/>
    </source>
</evidence>
<keyword evidence="2" id="KW-0732">Signal</keyword>
<organism evidence="4">
    <name type="scientific">Melampsora larici-populina (strain 98AG31 / pathotype 3-4-7)</name>
    <name type="common">Poplar leaf rust fungus</name>
    <dbReference type="NCBI Taxonomy" id="747676"/>
    <lineage>
        <taxon>Eukaryota</taxon>
        <taxon>Fungi</taxon>
        <taxon>Dikarya</taxon>
        <taxon>Basidiomycota</taxon>
        <taxon>Pucciniomycotina</taxon>
        <taxon>Pucciniomycetes</taxon>
        <taxon>Pucciniales</taxon>
        <taxon>Melampsoraceae</taxon>
        <taxon>Melampsora</taxon>
    </lineage>
</organism>
<name>F4S3P2_MELLP</name>
<dbReference type="HOGENOM" id="CLU_1378722_0_0_1"/>
<feature type="chain" id="PRO_5003315842" evidence="2">
    <location>
        <begin position="24"/>
        <end position="205"/>
    </location>
</feature>
<dbReference type="Proteomes" id="UP000001072">
    <property type="component" value="Unassembled WGS sequence"/>
</dbReference>
<dbReference type="VEuPathDB" id="FungiDB:MELLADRAFT_124075"/>
<sequence>MICSRTTKTTLVVMLGLATGALCQDGGDPRDVKPERCEGVSTIEAVIPTIKDLNGQDFHQEVGKMNYSLAMTGNLVLNSSVTAWHCGPTKNEVESNGTMRTLTTVYGAGQQACYSDPIPVDNTWITGWNTIVFSGELYFSVIVHEKTCASPPTLIDINSPCSYNATTEGGLVGTGVCRWTITDKVHNAGDQPDGQDGEDGSGEGE</sequence>
<dbReference type="OrthoDB" id="2495263at2759"/>
<dbReference type="RefSeq" id="XP_007415977.1">
    <property type="nucleotide sequence ID" value="XM_007415915.1"/>
</dbReference>